<feature type="region of interest" description="Disordered" evidence="1">
    <location>
        <begin position="517"/>
        <end position="561"/>
    </location>
</feature>
<organism evidence="3 4">
    <name type="scientific">Hungatella hathewayi WAL-18680</name>
    <dbReference type="NCBI Taxonomy" id="742737"/>
    <lineage>
        <taxon>Bacteria</taxon>
        <taxon>Bacillati</taxon>
        <taxon>Bacillota</taxon>
        <taxon>Clostridia</taxon>
        <taxon>Lachnospirales</taxon>
        <taxon>Lachnospiraceae</taxon>
        <taxon>Hungatella</taxon>
    </lineage>
</organism>
<dbReference type="HOGENOM" id="CLU_382092_0_0_9"/>
<gene>
    <name evidence="3" type="ORF">HMPREF9473_04171</name>
</gene>
<protein>
    <recommendedName>
        <fullName evidence="5">Ig-like domain-containing protein</fullName>
    </recommendedName>
</protein>
<dbReference type="Proteomes" id="UP000005384">
    <property type="component" value="Unassembled WGS sequence"/>
</dbReference>
<keyword evidence="4" id="KW-1185">Reference proteome</keyword>
<evidence type="ECO:0008006" key="5">
    <source>
        <dbReference type="Google" id="ProtNLM"/>
    </source>
</evidence>
<dbReference type="OrthoDB" id="1947361at2"/>
<evidence type="ECO:0000313" key="4">
    <source>
        <dbReference type="Proteomes" id="UP000005384"/>
    </source>
</evidence>
<accession>G5IKZ3</accession>
<name>G5IKZ3_9FIRM</name>
<feature type="compositionally biased region" description="Gly residues" evidence="1">
    <location>
        <begin position="521"/>
        <end position="561"/>
    </location>
</feature>
<dbReference type="Gene3D" id="2.60.40.3630">
    <property type="match status" value="1"/>
</dbReference>
<dbReference type="Gene3D" id="2.10.270.10">
    <property type="entry name" value="Cholin Binding"/>
    <property type="match status" value="1"/>
</dbReference>
<reference evidence="3 4" key="1">
    <citation type="submission" date="2011-08" db="EMBL/GenBank/DDBJ databases">
        <title>The Genome Sequence of Clostridium hathewayi WAL-18680.</title>
        <authorList>
            <consortium name="The Broad Institute Genome Sequencing Platform"/>
            <person name="Earl A."/>
            <person name="Ward D."/>
            <person name="Feldgarden M."/>
            <person name="Gevers D."/>
            <person name="Finegold S.M."/>
            <person name="Summanen P.H."/>
            <person name="Molitoris D.R."/>
            <person name="Song M."/>
            <person name="Daigneault M."/>
            <person name="Allen-Vercoe E."/>
            <person name="Young S.K."/>
            <person name="Zeng Q."/>
            <person name="Gargeya S."/>
            <person name="Fitzgerald M."/>
            <person name="Haas B."/>
            <person name="Abouelleil A."/>
            <person name="Alvarado L."/>
            <person name="Arachchi H.M."/>
            <person name="Berlin A."/>
            <person name="Brown A."/>
            <person name="Chapman S.B."/>
            <person name="Chen Z."/>
            <person name="Dunbar C."/>
            <person name="Freedman E."/>
            <person name="Gearin G."/>
            <person name="Gellesch M."/>
            <person name="Goldberg J."/>
            <person name="Griggs A."/>
            <person name="Gujja S."/>
            <person name="Heiman D."/>
            <person name="Howarth C."/>
            <person name="Larson L."/>
            <person name="Lui A."/>
            <person name="MacDonald P.J.P."/>
            <person name="Montmayeur A."/>
            <person name="Murphy C."/>
            <person name="Neiman D."/>
            <person name="Pearson M."/>
            <person name="Priest M."/>
            <person name="Roberts A."/>
            <person name="Saif S."/>
            <person name="Shea T."/>
            <person name="Shenoy N."/>
            <person name="Sisk P."/>
            <person name="Stolte C."/>
            <person name="Sykes S."/>
            <person name="Wortman J."/>
            <person name="Nusbaum C."/>
            <person name="Birren B."/>
        </authorList>
    </citation>
    <scope>NUCLEOTIDE SEQUENCE [LARGE SCALE GENOMIC DNA]</scope>
    <source>
        <strain evidence="3 4">WAL-18680</strain>
    </source>
</reference>
<proteinExistence type="predicted"/>
<dbReference type="RefSeq" id="WP_006782162.1">
    <property type="nucleotide sequence ID" value="NZ_CP040506.1"/>
</dbReference>
<sequence>MQKNKKRCTGLCSAVLVAVVVAAALPMTAFTASAESVLNCHHEHDDSCYEKNGVATSMEAQKLVCLHEHDESCYEEVLEEAVSVASPTDAQPELINLLDNIQTGAEYLAGEIDTWANGNGIKTAVDGDTVVVTGTASASTQLKLVIPKGVTVEWRASLTGSDIYVVSIEVTSEENTVFHMANGVIASTSTRENSAALFSNNQETDIIVSGGRITGGNNDVFEEDSYGIRTPVRNNITISGGIISGGSGNGNYGLSSNGGHIKMTKGTITGGSGVNCALYCNSCTVELSGGTINGGSEGSLGINNYYSSLIITGGKVINAGGAAIYSTYINLNTGVIDISGSGMVFGRDTKNTGSTIIQEGGVTVLPTLSGNGTVITWTGDKTEYKSGSSEDVSVLPATAKAVWSKNSGKDGISYEVGGLNKGFIEVPGVTVKAAEKTLESIAVTAKPAKTVYVEGETFDGTGMVVTAAYTDGSKEAVTGYTVSPSGVLTVKDTSVTITYTEGGTAKTAVQAITVNKAGDSGNTGGGSDGSGSGSGGSGGGSGSGSGGSGGGSGGSGGGSGHLASNGGGLKVSLPKNYTGGTKIINNVKVPSYVEEVIWKAMEGGRWRLGRADGSEYVNTWVAAYNPYADLSIGQQAFDWFLFDGEGFMVTDWYTDGTGNTYYLNPVSDNTKGRMVTGWNVIDGKSYYFNEEPDGTRGKLYRNTMTPDGYHVNANGVWDGKGKQE</sequence>
<comment type="caution">
    <text evidence="3">The sequence shown here is derived from an EMBL/GenBank/DDBJ whole genome shotgun (WGS) entry which is preliminary data.</text>
</comment>
<evidence type="ECO:0000313" key="3">
    <source>
        <dbReference type="EMBL" id="EHI57832.1"/>
    </source>
</evidence>
<keyword evidence="2" id="KW-0732">Signal</keyword>
<dbReference type="SUPFAM" id="SSF69360">
    <property type="entry name" value="Cell wall binding repeat"/>
    <property type="match status" value="1"/>
</dbReference>
<feature type="chain" id="PRO_5003478716" description="Ig-like domain-containing protein" evidence="2">
    <location>
        <begin position="35"/>
        <end position="724"/>
    </location>
</feature>
<dbReference type="PATRIC" id="fig|742737.3.peg.4158"/>
<evidence type="ECO:0000256" key="1">
    <source>
        <dbReference type="SAM" id="MobiDB-lite"/>
    </source>
</evidence>
<feature type="signal peptide" evidence="2">
    <location>
        <begin position="1"/>
        <end position="34"/>
    </location>
</feature>
<dbReference type="AlphaFoldDB" id="G5IKZ3"/>
<evidence type="ECO:0000256" key="2">
    <source>
        <dbReference type="SAM" id="SignalP"/>
    </source>
</evidence>
<dbReference type="EMBL" id="ADLN01000117">
    <property type="protein sequence ID" value="EHI57832.1"/>
    <property type="molecule type" value="Genomic_DNA"/>
</dbReference>